<dbReference type="RefSeq" id="WP_110129994.1">
    <property type="nucleotide sequence ID" value="NZ_QHJQ01000002.1"/>
</dbReference>
<dbReference type="InParanoid" id="A0A317ZL98"/>
<comment type="caution">
    <text evidence="2">The sequence shown here is derived from an EMBL/GenBank/DDBJ whole genome shotgun (WGS) entry which is preliminary data.</text>
</comment>
<evidence type="ECO:0000256" key="1">
    <source>
        <dbReference type="SAM" id="MobiDB-lite"/>
    </source>
</evidence>
<dbReference type="Proteomes" id="UP000247099">
    <property type="component" value="Unassembled WGS sequence"/>
</dbReference>
<name>A0A317ZL98_9BACT</name>
<gene>
    <name evidence="2" type="ORF">DDZ13_03235</name>
</gene>
<evidence type="ECO:0000313" key="3">
    <source>
        <dbReference type="Proteomes" id="UP000247099"/>
    </source>
</evidence>
<evidence type="ECO:0000313" key="2">
    <source>
        <dbReference type="EMBL" id="PXA04993.1"/>
    </source>
</evidence>
<dbReference type="OrthoDB" id="9820259at2"/>
<accession>A0A317ZL98</accession>
<dbReference type="EMBL" id="QHJQ01000002">
    <property type="protein sequence ID" value="PXA04993.1"/>
    <property type="molecule type" value="Genomic_DNA"/>
</dbReference>
<keyword evidence="3" id="KW-1185">Reference proteome</keyword>
<protein>
    <submittedName>
        <fullName evidence="2">Uncharacterized protein</fullName>
    </submittedName>
</protein>
<dbReference type="AlphaFoldDB" id="A0A317ZL98"/>
<sequence length="242" mass="27911">MSIQRKFKVSTTITQYMWASSRDDAEKYQEELIRKGKLDALRHGVTDVKFCFVGGENFLEAPEDISKTRNPADEPRRGDWLEIGHDDVKTCALVRRLTRRKVYYYEGISRTERSVDREQWKRWADLYDMHPSYDGVVPPFIVNEAVEEHEKRGMLKGISATPDSSLILEILDKYGYVPDEYEVENGYWAEIYIDQAVSERIMANQSDSSKATGTYDADPESGDFSVGFSEELPTVDDLDMKF</sequence>
<organism evidence="2 3">
    <name type="scientific">Coraliomargarita sinensis</name>
    <dbReference type="NCBI Taxonomy" id="2174842"/>
    <lineage>
        <taxon>Bacteria</taxon>
        <taxon>Pseudomonadati</taxon>
        <taxon>Verrucomicrobiota</taxon>
        <taxon>Opitutia</taxon>
        <taxon>Puniceicoccales</taxon>
        <taxon>Coraliomargaritaceae</taxon>
        <taxon>Coraliomargarita</taxon>
    </lineage>
</organism>
<feature type="region of interest" description="Disordered" evidence="1">
    <location>
        <begin position="209"/>
        <end position="228"/>
    </location>
</feature>
<proteinExistence type="predicted"/>
<reference evidence="2 3" key="1">
    <citation type="submission" date="2018-05" db="EMBL/GenBank/DDBJ databases">
        <title>Coraliomargarita sinensis sp. nov., isolated from a marine solar saltern.</title>
        <authorList>
            <person name="Zhou L.Y."/>
        </authorList>
    </citation>
    <scope>NUCLEOTIDE SEQUENCE [LARGE SCALE GENOMIC DNA]</scope>
    <source>
        <strain evidence="2 3">WN38</strain>
    </source>
</reference>